<protein>
    <submittedName>
        <fullName evidence="2">Uncharacterized protein</fullName>
    </submittedName>
</protein>
<dbReference type="EMBL" id="ML213637">
    <property type="protein sequence ID" value="TFK34035.1"/>
    <property type="molecule type" value="Genomic_DNA"/>
</dbReference>
<name>A0A5C3LMM3_9AGAR</name>
<evidence type="ECO:0000313" key="3">
    <source>
        <dbReference type="Proteomes" id="UP000308652"/>
    </source>
</evidence>
<keyword evidence="1" id="KW-0732">Signal</keyword>
<evidence type="ECO:0000313" key="2">
    <source>
        <dbReference type="EMBL" id="TFK34035.1"/>
    </source>
</evidence>
<feature type="chain" id="PRO_5022764814" evidence="1">
    <location>
        <begin position="21"/>
        <end position="82"/>
    </location>
</feature>
<feature type="signal peptide" evidence="1">
    <location>
        <begin position="1"/>
        <end position="20"/>
    </location>
</feature>
<reference evidence="2 3" key="1">
    <citation type="journal article" date="2019" name="Nat. Ecol. Evol.">
        <title>Megaphylogeny resolves global patterns of mushroom evolution.</title>
        <authorList>
            <person name="Varga T."/>
            <person name="Krizsan K."/>
            <person name="Foldi C."/>
            <person name="Dima B."/>
            <person name="Sanchez-Garcia M."/>
            <person name="Sanchez-Ramirez S."/>
            <person name="Szollosi G.J."/>
            <person name="Szarkandi J.G."/>
            <person name="Papp V."/>
            <person name="Albert L."/>
            <person name="Andreopoulos W."/>
            <person name="Angelini C."/>
            <person name="Antonin V."/>
            <person name="Barry K.W."/>
            <person name="Bougher N.L."/>
            <person name="Buchanan P."/>
            <person name="Buyck B."/>
            <person name="Bense V."/>
            <person name="Catcheside P."/>
            <person name="Chovatia M."/>
            <person name="Cooper J."/>
            <person name="Damon W."/>
            <person name="Desjardin D."/>
            <person name="Finy P."/>
            <person name="Geml J."/>
            <person name="Haridas S."/>
            <person name="Hughes K."/>
            <person name="Justo A."/>
            <person name="Karasinski D."/>
            <person name="Kautmanova I."/>
            <person name="Kiss B."/>
            <person name="Kocsube S."/>
            <person name="Kotiranta H."/>
            <person name="LaButti K.M."/>
            <person name="Lechner B.E."/>
            <person name="Liimatainen K."/>
            <person name="Lipzen A."/>
            <person name="Lukacs Z."/>
            <person name="Mihaltcheva S."/>
            <person name="Morgado L.N."/>
            <person name="Niskanen T."/>
            <person name="Noordeloos M.E."/>
            <person name="Ohm R.A."/>
            <person name="Ortiz-Santana B."/>
            <person name="Ovrebo C."/>
            <person name="Racz N."/>
            <person name="Riley R."/>
            <person name="Savchenko A."/>
            <person name="Shiryaev A."/>
            <person name="Soop K."/>
            <person name="Spirin V."/>
            <person name="Szebenyi C."/>
            <person name="Tomsovsky M."/>
            <person name="Tulloss R.E."/>
            <person name="Uehling J."/>
            <person name="Grigoriev I.V."/>
            <person name="Vagvolgyi C."/>
            <person name="Papp T."/>
            <person name="Martin F.M."/>
            <person name="Miettinen O."/>
            <person name="Hibbett D.S."/>
            <person name="Nagy L.G."/>
        </authorList>
    </citation>
    <scope>NUCLEOTIDE SEQUENCE [LARGE SCALE GENOMIC DNA]</scope>
    <source>
        <strain evidence="2 3">CBS 166.37</strain>
    </source>
</reference>
<dbReference type="AlphaFoldDB" id="A0A5C3LMM3"/>
<accession>A0A5C3LMM3</accession>
<dbReference type="Proteomes" id="UP000308652">
    <property type="component" value="Unassembled WGS sequence"/>
</dbReference>
<organism evidence="2 3">
    <name type="scientific">Crucibulum laeve</name>
    <dbReference type="NCBI Taxonomy" id="68775"/>
    <lineage>
        <taxon>Eukaryota</taxon>
        <taxon>Fungi</taxon>
        <taxon>Dikarya</taxon>
        <taxon>Basidiomycota</taxon>
        <taxon>Agaricomycotina</taxon>
        <taxon>Agaricomycetes</taxon>
        <taxon>Agaricomycetidae</taxon>
        <taxon>Agaricales</taxon>
        <taxon>Agaricineae</taxon>
        <taxon>Nidulariaceae</taxon>
        <taxon>Crucibulum</taxon>
    </lineage>
</organism>
<evidence type="ECO:0000256" key="1">
    <source>
        <dbReference type="SAM" id="SignalP"/>
    </source>
</evidence>
<gene>
    <name evidence="2" type="ORF">BDQ12DRAFT_690292</name>
</gene>
<sequence>MISKTSIFLATATLFLASAALEQRDATILTVEKVYHTIIDQPPFLADRTSTIIWTQSTSIIEPEPTVTPTLPADALTYPYID</sequence>
<proteinExistence type="predicted"/>
<keyword evidence="3" id="KW-1185">Reference proteome</keyword>